<feature type="region of interest" description="Disordered" evidence="5">
    <location>
        <begin position="881"/>
        <end position="902"/>
    </location>
</feature>
<feature type="compositionally biased region" description="Polar residues" evidence="5">
    <location>
        <begin position="1"/>
        <end position="45"/>
    </location>
</feature>
<dbReference type="Gene3D" id="3.30.40.10">
    <property type="entry name" value="Zinc/RING finger domain, C3HC4 (zinc finger)"/>
    <property type="match status" value="3"/>
</dbReference>
<feature type="compositionally biased region" description="Acidic residues" evidence="5">
    <location>
        <begin position="1973"/>
        <end position="1984"/>
    </location>
</feature>
<evidence type="ECO:0008006" key="10">
    <source>
        <dbReference type="Google" id="ProtNLM"/>
    </source>
</evidence>
<sequence>MSNKPNESQPGRGGLSSSHSSQEFTRTSAPLQQNNLDPTAAQQRRTSGDLAGLSASQTPHVASQNGHGAAHHSIHHQMALHQASHYFTTGVDPYKQLAQQSNVPIHSRASSLHQQLQQQFAHQGLPNPNPPSLYQSQQQHLQSMQSYYHMQQMRHSPSLITQQQALQAQAYTRANVQVQHSGNQSSSSSNHQRQELKGPLHKAASESTTAIKHREQTPLGPTKPTATAKPSSTMKPLAPQQKVQVPSGDIQPLSRPAALQNNHSQASQIPVNPSSTQTNAEPSSPNSMINQFNSGIGKFLIYLQVTLGKIDKNWNIVKDCVPRGESLASRLSSINPQMENILIAYKDSVMSLKSRRDKLSLSFNVTEATKVDDVRKMFKVVFADVHLLKQACQRGVQVYDTLSNLGEDVTEQCKSEMISELKNLQKTFSDVTTIETQMSKMKGALHQVLTKRDETINQIALKQLENEKKKVKANSGKNGQRKKSNSQGKKKSGGNLQNKRGNEEEKEVVITTPELKRPIHGPNADIIDENPERLVNLLLELPLPSSVTERIVPVSEFLKLMEIFFPEPDTFPLSFYSKILGFDSEEETKQGIEDEWMKIPELGVFGSNHVFLENSTLDSVDVDGSRRDCDYDYVDPTWVSILNEYRGYKDDYLKQASEMNKPSFISEECISMAYEMGELSKDISFRVAQMADVLPLCNFAEGQEIYYKKNNFEQIIKSGNQFIILSLNAEGKIHGFIHYQFCWFRPKLQNPNAIEDVALEKVVHIETVCIDGDIGDNTTEYLTLFSLVIEHSRQYVVYGMMELPSVLAPLLTKYFRMSVMEPNLSSEDTFLACDLVKCSFRFAFYLKKEEETRCRTSMEGTETKKFRMLAQFPTTRRVPNDKKALVSSENQTSTCADDSRENNSELLALDKKPGNSLFSADDHCRHTSQQVMVQISKGQVSASKTLKSSPNPAENLSLKKILLQGNWNPISCFESKTSLLSSQLSSKDDDFVLKHLEELQAKVKALESMNRSTLEGLYSDVENERTQFETKTKIKRKCDESICAEFQAEVQRKIDIQKAIEAQQEEDDNAVCDICGDGESSGENRIIFCDSCDVSVHQHCYGVDIVPKGDYFCRACEFFKKHKSPSVPADKGDENPGHQQTSSQIKYAQNICIPVANGSDRIRAQPSIVCELCPKKSGAFVQTQTDEDITKITAASSRWTHFLCAKWQGLNIVENLYIDNLPVFMIENVQPIKDHFRLSDTRCYLCKGIRGTYNKCRHESCDRWMHVTCARSSGMCEVIHGDDHIGPVDSPNVWTLCCPDHSSFPEDYVPPTNKVPLEELVALAKTYPVEPKPKPPPPPPKAFGKMSGKERKQRLKDPEYEMEFFEIMEKKNIGMRCEFCNLTEEMGEMVRCSKCSAQHHKFCFEGPSEWKSSGSGHRAVYTCNSCAYKDEKKDEEDFEHPSCHMCFSKEGALAKCTAKPINLKRWKSNMSSFKKSLFGKQIWCHPVCGTWHPKVNFGHDGTYECSNIIMANGMEHVEKNHRCHLCGIRKGLKIQCLYPQSGKSKQCQRKFHATCARQAGLEVSHENPNIDYALMCFNHGRCDFSFRALLEDMIEFEKKRAGNELSRSNSVMSLDCAAQIFNAGIRVLNSLGWAWKWASWWVNYGDVWEPLLEEGQKEANMTKEQLKIVDSTPISRREDARKCRLAAFGAALRNRDFDKEEGDDQDTLRYAIRAIFNTPSLVGPLSKAEIAFYVDWLSRVYRSKSPRLGLGDKKIPVYEVWDDEKPEEKYPNPNFFDDKSPKFMLGSRPLPGKSCRPNHIFEIVEEKDDFFVNEKDIEPLVETWSSNSSKSKSTSSNSSKSKSTKKKKSPKPKKEALKLGDTLDAPSSKKRPGRKPGRKPKKLIEPDIDVSLSSVSTKVSKKRKTMNSVVASFDIEEISLKQEKSPKKGRPGRPKKVKRETSNIECQDTLLEYQPVVNAKRARKVQSYRESDTDSLFEDEEESLKDEPPKKRAKQRTSTVKKDDRGAKKEGKRGRPKKVKVNVEDELECDQNDASEEEKERETPKKRGRPKGTKAAITNEATKIKGSDENNATIEKAQNAMDAPIPRKAKPTIISNSGGSEKSRMDQPIPKKVRGRPHKRIQSP</sequence>
<feature type="domain" description="PHD-type" evidence="6">
    <location>
        <begin position="1069"/>
        <end position="1119"/>
    </location>
</feature>
<dbReference type="PANTHER" id="PTHR13793:SF107">
    <property type="entry name" value="BROMODOMAIN-CONTAINING PROTEIN HOMOLOG"/>
    <property type="match status" value="1"/>
</dbReference>
<feature type="compositionally biased region" description="Low complexity" evidence="5">
    <location>
        <begin position="109"/>
        <end position="123"/>
    </location>
</feature>
<feature type="compositionally biased region" description="Basic residues" evidence="5">
    <location>
        <begin position="1868"/>
        <end position="1881"/>
    </location>
</feature>
<feature type="compositionally biased region" description="Basic residues" evidence="5">
    <location>
        <begin position="1927"/>
        <end position="1938"/>
    </location>
</feature>
<dbReference type="InterPro" id="IPR001965">
    <property type="entry name" value="Znf_PHD"/>
</dbReference>
<dbReference type="Pfam" id="PF13831">
    <property type="entry name" value="PHD_2"/>
    <property type="match status" value="1"/>
</dbReference>
<feature type="compositionally biased region" description="Low complexity" evidence="5">
    <location>
        <begin position="175"/>
        <end position="191"/>
    </location>
</feature>
<dbReference type="InterPro" id="IPR034732">
    <property type="entry name" value="EPHD"/>
</dbReference>
<name>A0AAD3CJ61_9STRA</name>
<feature type="compositionally biased region" description="Polar residues" evidence="5">
    <location>
        <begin position="259"/>
        <end position="288"/>
    </location>
</feature>
<feature type="compositionally biased region" description="Basic residues" evidence="5">
    <location>
        <begin position="2010"/>
        <end position="2020"/>
    </location>
</feature>
<feature type="compositionally biased region" description="Basic residues" evidence="5">
    <location>
        <begin position="479"/>
        <end position="492"/>
    </location>
</feature>
<feature type="compositionally biased region" description="Low complexity" evidence="5">
    <location>
        <begin position="1825"/>
        <end position="1841"/>
    </location>
</feature>
<feature type="region of interest" description="Disordered" evidence="5">
    <location>
        <begin position="103"/>
        <end position="141"/>
    </location>
</feature>
<keyword evidence="3" id="KW-0862">Zinc</keyword>
<dbReference type="PROSITE" id="PS50016">
    <property type="entry name" value="ZF_PHD_2"/>
    <property type="match status" value="1"/>
</dbReference>
<evidence type="ECO:0000256" key="4">
    <source>
        <dbReference type="PROSITE-ProRule" id="PRU00146"/>
    </source>
</evidence>
<gene>
    <name evidence="8" type="ORF">CTEN210_02089</name>
</gene>
<dbReference type="InterPro" id="IPR017956">
    <property type="entry name" value="AT_hook_DNA-bd_motif"/>
</dbReference>
<keyword evidence="1" id="KW-0479">Metal-binding</keyword>
<feature type="compositionally biased region" description="Acidic residues" evidence="5">
    <location>
        <begin position="2024"/>
        <end position="2037"/>
    </location>
</feature>
<dbReference type="InterPro" id="IPR019787">
    <property type="entry name" value="Znf_PHD-finger"/>
</dbReference>
<feature type="region of interest" description="Disordered" evidence="5">
    <location>
        <begin position="467"/>
        <end position="524"/>
    </location>
</feature>
<evidence type="ECO:0000313" key="9">
    <source>
        <dbReference type="Proteomes" id="UP001054902"/>
    </source>
</evidence>
<dbReference type="EMBL" id="BLLK01000022">
    <property type="protein sequence ID" value="GFH45615.1"/>
    <property type="molecule type" value="Genomic_DNA"/>
</dbReference>
<dbReference type="SUPFAM" id="SSF57903">
    <property type="entry name" value="FYVE/PHD zinc finger"/>
    <property type="match status" value="2"/>
</dbReference>
<evidence type="ECO:0000256" key="3">
    <source>
        <dbReference type="ARBA" id="ARBA00022833"/>
    </source>
</evidence>
<evidence type="ECO:0000259" key="6">
    <source>
        <dbReference type="PROSITE" id="PS50016"/>
    </source>
</evidence>
<dbReference type="CDD" id="cd15492">
    <property type="entry name" value="PHD_BRPF_JADE_like"/>
    <property type="match status" value="1"/>
</dbReference>
<dbReference type="GO" id="GO:0008270">
    <property type="term" value="F:zinc ion binding"/>
    <property type="evidence" value="ECO:0007669"/>
    <property type="project" value="UniProtKB-KW"/>
</dbReference>
<accession>A0AAD3CJ61</accession>
<feature type="compositionally biased region" description="Low complexity" evidence="5">
    <location>
        <begin position="132"/>
        <end position="141"/>
    </location>
</feature>
<proteinExistence type="predicted"/>
<feature type="compositionally biased region" description="Basic residues" evidence="5">
    <location>
        <begin position="1842"/>
        <end position="1851"/>
    </location>
</feature>
<dbReference type="GO" id="GO:0003677">
    <property type="term" value="F:DNA binding"/>
    <property type="evidence" value="ECO:0007669"/>
    <property type="project" value="InterPro"/>
</dbReference>
<dbReference type="GO" id="GO:0006357">
    <property type="term" value="P:regulation of transcription by RNA polymerase II"/>
    <property type="evidence" value="ECO:0007669"/>
    <property type="project" value="TreeGrafter"/>
</dbReference>
<evidence type="ECO:0000256" key="1">
    <source>
        <dbReference type="ARBA" id="ARBA00022723"/>
    </source>
</evidence>
<feature type="compositionally biased region" description="Polar residues" evidence="5">
    <location>
        <begin position="224"/>
        <end position="234"/>
    </location>
</feature>
<protein>
    <recommendedName>
        <fullName evidence="10">Histone-lysine N-methyltransferase</fullName>
    </recommendedName>
</protein>
<dbReference type="PROSITE" id="PS51805">
    <property type="entry name" value="EPHD"/>
    <property type="match status" value="1"/>
</dbReference>
<reference evidence="8 9" key="1">
    <citation type="journal article" date="2021" name="Sci. Rep.">
        <title>The genome of the diatom Chaetoceros tenuissimus carries an ancient integrated fragment of an extant virus.</title>
        <authorList>
            <person name="Hongo Y."/>
            <person name="Kimura K."/>
            <person name="Takaki Y."/>
            <person name="Yoshida Y."/>
            <person name="Baba S."/>
            <person name="Kobayashi G."/>
            <person name="Nagasaki K."/>
            <person name="Hano T."/>
            <person name="Tomaru Y."/>
        </authorList>
    </citation>
    <scope>NUCLEOTIDE SEQUENCE [LARGE SCALE GENOMIC DNA]</scope>
    <source>
        <strain evidence="8 9">NIES-3715</strain>
    </source>
</reference>
<dbReference type="InterPro" id="IPR050701">
    <property type="entry name" value="Histone_Mod_Regulator"/>
</dbReference>
<dbReference type="SMART" id="SM00384">
    <property type="entry name" value="AT_hook"/>
    <property type="match status" value="4"/>
</dbReference>
<keyword evidence="2 4" id="KW-0863">Zinc-finger</keyword>
<feature type="compositionally biased region" description="Basic residues" evidence="5">
    <location>
        <begin position="2111"/>
        <end position="2124"/>
    </location>
</feature>
<keyword evidence="9" id="KW-1185">Reference proteome</keyword>
<feature type="domain" description="PHD-type" evidence="7">
    <location>
        <begin position="1440"/>
        <end position="1580"/>
    </location>
</feature>
<dbReference type="CDD" id="cd15489">
    <property type="entry name" value="PHD_SF"/>
    <property type="match status" value="1"/>
</dbReference>
<dbReference type="InterPro" id="IPR011011">
    <property type="entry name" value="Znf_FYVE_PHD"/>
</dbReference>
<dbReference type="InterPro" id="IPR019786">
    <property type="entry name" value="Zinc_finger_PHD-type_CS"/>
</dbReference>
<dbReference type="InterPro" id="IPR013083">
    <property type="entry name" value="Znf_RING/FYVE/PHD"/>
</dbReference>
<dbReference type="PANTHER" id="PTHR13793">
    <property type="entry name" value="PHD FINGER PROTEINS"/>
    <property type="match status" value="1"/>
</dbReference>
<evidence type="ECO:0000256" key="2">
    <source>
        <dbReference type="ARBA" id="ARBA00022771"/>
    </source>
</evidence>
<feature type="compositionally biased region" description="Polar residues" evidence="5">
    <location>
        <begin position="887"/>
        <end position="896"/>
    </location>
</feature>
<dbReference type="Proteomes" id="UP001054902">
    <property type="component" value="Unassembled WGS sequence"/>
</dbReference>
<feature type="compositionally biased region" description="Basic and acidic residues" evidence="5">
    <location>
        <begin position="2000"/>
        <end position="2009"/>
    </location>
</feature>
<feature type="region of interest" description="Disordered" evidence="5">
    <location>
        <begin position="1"/>
        <end position="72"/>
    </location>
</feature>
<dbReference type="CDD" id="cd15571">
    <property type="entry name" value="ePHD"/>
    <property type="match status" value="2"/>
</dbReference>
<evidence type="ECO:0000259" key="7">
    <source>
        <dbReference type="PROSITE" id="PS51805"/>
    </source>
</evidence>
<dbReference type="PROSITE" id="PS01359">
    <property type="entry name" value="ZF_PHD_1"/>
    <property type="match status" value="1"/>
</dbReference>
<dbReference type="Pfam" id="PF13832">
    <property type="entry name" value="zf-HC5HC2H_2"/>
    <property type="match status" value="2"/>
</dbReference>
<dbReference type="SMART" id="SM00249">
    <property type="entry name" value="PHD"/>
    <property type="match status" value="4"/>
</dbReference>
<evidence type="ECO:0000256" key="5">
    <source>
        <dbReference type="SAM" id="MobiDB-lite"/>
    </source>
</evidence>
<feature type="region of interest" description="Disordered" evidence="5">
    <location>
        <begin position="1823"/>
        <end position="2124"/>
    </location>
</feature>
<evidence type="ECO:0000313" key="8">
    <source>
        <dbReference type="EMBL" id="GFH45615.1"/>
    </source>
</evidence>
<feature type="compositionally biased region" description="Polar residues" evidence="5">
    <location>
        <begin position="54"/>
        <end position="66"/>
    </location>
</feature>
<comment type="caution">
    <text evidence="8">The sequence shown here is derived from an EMBL/GenBank/DDBJ whole genome shotgun (WGS) entry which is preliminary data.</text>
</comment>
<organism evidence="8 9">
    <name type="scientific">Chaetoceros tenuissimus</name>
    <dbReference type="NCBI Taxonomy" id="426638"/>
    <lineage>
        <taxon>Eukaryota</taxon>
        <taxon>Sar</taxon>
        <taxon>Stramenopiles</taxon>
        <taxon>Ochrophyta</taxon>
        <taxon>Bacillariophyta</taxon>
        <taxon>Coscinodiscophyceae</taxon>
        <taxon>Chaetocerotophycidae</taxon>
        <taxon>Chaetocerotales</taxon>
        <taxon>Chaetocerotaceae</taxon>
        <taxon>Chaetoceros</taxon>
    </lineage>
</organism>
<feature type="region of interest" description="Disordered" evidence="5">
    <location>
        <begin position="175"/>
        <end position="288"/>
    </location>
</feature>
<feature type="region of interest" description="Disordered" evidence="5">
    <location>
        <begin position="1328"/>
        <end position="1352"/>
    </location>
</feature>